<evidence type="ECO:0000313" key="4">
    <source>
        <dbReference type="EMBL" id="KAK1616477.1"/>
    </source>
</evidence>
<sequence>MEASSTAPEAGTGRGQEASSSGQGSGVDLATITRGAWKGSDVTQLEINWLYRSRRIPAEVSCRLPADEVEPAPEPREFVVFLAHFERGFGLPASDFFREFLNFYELQPHHLPGNAIFYLSCYATFMEAYIGLLPSREAFARFFCLRINSVQGKNIPKPKPPVQCGSCIIGSRQGSPFFKFSGLESCRAWQETFFYVRNKGAADFINLPAYHPGTPSRANWSYNPGNGHIETNRIVRFMEQLMKDTNICSDDIIRAFISRRVLPLQRRVHKMSQMYGPRDPTKITGCALSKEDVVLKARQICQTDMPMDWEWGFLPLSSTNPPTDEVVEHAAPLQAEVGQEFLDKLASRGQKNKAPAPEAGSSHAPPAKRPKKATVKHYRKHEMPVASGYALKLTKSATGMRPKSSEDTTRASPPPQASPVPSAEDTGASNTGADTEDGGRTEPLVPSAPRRRRSTASSPSKTVPEPSAPAASPPAKGKPETAAPTAKPPVAPTGQPAAAKPTPPEGAKLTAQQLAAVMTAATSPSSGSQSLVLHAGRAALVAGETASGQLGRITELNRGGADLGHLLDYAEKWNQADLSPATLGLGKDKLPVVDPAGPRSTGQHFGRLRRAVKEFDTAWHDAKNNVVSTLDTRKRLFEELLWEHRYLSEAHSKCQALPEVSLEDLTAQISALKAEKDQLALEHRKALDAEKAISAALKDQLAEAELRHDRELKEAQAASEAKLDESLKEFTNSSAVLRAELEEEIVARKAAQDRIATLTIDQAEYDRLVMQADALALKLFPDSQPHAVKKVAERRAEQAMSNPAAPWDAYDHLVALAARIQHMRAVDRHLVDLPDVAIQIFKVLWPGEAVPANLTLTSERLKDAGRRIREWQCSAARAGADAALRVACSWYEALDLDAVKSLRVDAPTDKDPVVTAKRKDRALGSQYADPHLHPPPLTLGRARTKKKRR</sequence>
<evidence type="ECO:0000259" key="3">
    <source>
        <dbReference type="Pfam" id="PF04195"/>
    </source>
</evidence>
<comment type="caution">
    <text evidence="4">The sequence shown here is derived from an EMBL/GenBank/DDBJ whole genome shotgun (WGS) entry which is preliminary data.</text>
</comment>
<protein>
    <recommendedName>
        <fullName evidence="3">Transposase (putative) gypsy type domain-containing protein</fullName>
    </recommendedName>
</protein>
<reference evidence="4" key="1">
    <citation type="submission" date="2023-07" db="EMBL/GenBank/DDBJ databases">
        <title>A chromosome-level genome assembly of Lolium multiflorum.</title>
        <authorList>
            <person name="Chen Y."/>
            <person name="Copetti D."/>
            <person name="Kolliker R."/>
            <person name="Studer B."/>
        </authorList>
    </citation>
    <scope>NUCLEOTIDE SEQUENCE</scope>
    <source>
        <strain evidence="4">02402/16</strain>
        <tissue evidence="4">Leaf</tissue>
    </source>
</reference>
<dbReference type="PANTHER" id="PTHR33026:SF7">
    <property type="entry name" value="OS03G0100275 PROTEIN"/>
    <property type="match status" value="1"/>
</dbReference>
<dbReference type="InterPro" id="IPR007321">
    <property type="entry name" value="Transposase_28"/>
</dbReference>
<keyword evidence="1" id="KW-0175">Coiled coil</keyword>
<accession>A0AAD8R8S2</accession>
<organism evidence="4 5">
    <name type="scientific">Lolium multiflorum</name>
    <name type="common">Italian ryegrass</name>
    <name type="synonym">Lolium perenne subsp. multiflorum</name>
    <dbReference type="NCBI Taxonomy" id="4521"/>
    <lineage>
        <taxon>Eukaryota</taxon>
        <taxon>Viridiplantae</taxon>
        <taxon>Streptophyta</taxon>
        <taxon>Embryophyta</taxon>
        <taxon>Tracheophyta</taxon>
        <taxon>Spermatophyta</taxon>
        <taxon>Magnoliopsida</taxon>
        <taxon>Liliopsida</taxon>
        <taxon>Poales</taxon>
        <taxon>Poaceae</taxon>
        <taxon>BOP clade</taxon>
        <taxon>Pooideae</taxon>
        <taxon>Poodae</taxon>
        <taxon>Poeae</taxon>
        <taxon>Poeae Chloroplast Group 2 (Poeae type)</taxon>
        <taxon>Loliodinae</taxon>
        <taxon>Loliinae</taxon>
        <taxon>Lolium</taxon>
    </lineage>
</organism>
<evidence type="ECO:0000313" key="5">
    <source>
        <dbReference type="Proteomes" id="UP001231189"/>
    </source>
</evidence>
<dbReference type="AlphaFoldDB" id="A0AAD8R8S2"/>
<proteinExistence type="predicted"/>
<feature type="compositionally biased region" description="Low complexity" evidence="2">
    <location>
        <begin position="455"/>
        <end position="485"/>
    </location>
</feature>
<dbReference type="Pfam" id="PF04195">
    <property type="entry name" value="Transposase_28"/>
    <property type="match status" value="1"/>
</dbReference>
<feature type="region of interest" description="Disordered" evidence="2">
    <location>
        <begin position="1"/>
        <end position="26"/>
    </location>
</feature>
<dbReference type="Proteomes" id="UP001231189">
    <property type="component" value="Unassembled WGS sequence"/>
</dbReference>
<gene>
    <name evidence="4" type="ORF">QYE76_021994</name>
</gene>
<dbReference type="PANTHER" id="PTHR33026">
    <property type="entry name" value="OS06G0360600 PROTEIN"/>
    <property type="match status" value="1"/>
</dbReference>
<dbReference type="EMBL" id="JAUUTY010000006">
    <property type="protein sequence ID" value="KAK1616477.1"/>
    <property type="molecule type" value="Genomic_DNA"/>
</dbReference>
<feature type="coiled-coil region" evidence="1">
    <location>
        <begin position="662"/>
        <end position="721"/>
    </location>
</feature>
<name>A0AAD8R8S2_LOLMU</name>
<evidence type="ECO:0000256" key="2">
    <source>
        <dbReference type="SAM" id="MobiDB-lite"/>
    </source>
</evidence>
<evidence type="ECO:0000256" key="1">
    <source>
        <dbReference type="SAM" id="Coils"/>
    </source>
</evidence>
<keyword evidence="5" id="KW-1185">Reference proteome</keyword>
<feature type="region of interest" description="Disordered" evidence="2">
    <location>
        <begin position="347"/>
        <end position="509"/>
    </location>
</feature>
<feature type="domain" description="Transposase (putative) gypsy type" evidence="3">
    <location>
        <begin position="79"/>
        <end position="146"/>
    </location>
</feature>
<feature type="compositionally biased region" description="Basic residues" evidence="2">
    <location>
        <begin position="366"/>
        <end position="380"/>
    </location>
</feature>
<feature type="region of interest" description="Disordered" evidence="2">
    <location>
        <begin position="911"/>
        <end position="949"/>
    </location>
</feature>